<evidence type="ECO:0000256" key="9">
    <source>
        <dbReference type="SAM" id="SignalP"/>
    </source>
</evidence>
<keyword evidence="12" id="KW-1185">Reference proteome</keyword>
<dbReference type="InterPro" id="IPR004852">
    <property type="entry name" value="Di-haem_cyt_c_peroxidsae"/>
</dbReference>
<sequence>MAASLLPRVASMLAAATLLLAVACHKESENATPSNDDLSVLGALPLSAPAPADNPGTPAKIALGRALFWDPVLSGGKDVSCASCHHPANGYADAIDLAIGVNGQGLGTARRFRQPNAIPFAKRNTPTVLNTAFNGLTNGGSYDPARAAMFWDSRAQSLEAQSVQPIAALEEMRGPACSESAALDTAVARLRRIPAYASMFSAAFAEPAPVTATNLGKALAAFERTLLATDAPFDKYLRGDKTALSAQQVQGLNAFISSGCAKCHSGPMLSDYQLHVLGVADNPKNAASDAGANNSYAFRTPSLRNVALTAPYMHSGTQPNLGAVLAFYAPPPGAPPTANPRVAPGQRDPLFPARVQDPQAIIAFLQSLTATSFDRSVPVTVPSGLAVGGNIQ</sequence>
<evidence type="ECO:0000256" key="1">
    <source>
        <dbReference type="ARBA" id="ARBA00004418"/>
    </source>
</evidence>
<keyword evidence="7 8" id="KW-0408">Iron</keyword>
<evidence type="ECO:0000256" key="3">
    <source>
        <dbReference type="ARBA" id="ARBA00022723"/>
    </source>
</evidence>
<comment type="subcellular location">
    <subcellularLocation>
        <location evidence="1">Periplasm</location>
    </subcellularLocation>
</comment>
<dbReference type="InterPro" id="IPR026259">
    <property type="entry name" value="MauG/Cytc_peroxidase"/>
</dbReference>
<keyword evidence="3 8" id="KW-0479">Metal-binding</keyword>
<evidence type="ECO:0000259" key="10">
    <source>
        <dbReference type="PROSITE" id="PS51007"/>
    </source>
</evidence>
<dbReference type="PANTHER" id="PTHR30600">
    <property type="entry name" value="CYTOCHROME C PEROXIDASE-RELATED"/>
    <property type="match status" value="1"/>
</dbReference>
<protein>
    <submittedName>
        <fullName evidence="11">Cytochrome-c peroxidase</fullName>
    </submittedName>
</protein>
<accession>A0ABR8K1P2</accession>
<keyword evidence="2 8" id="KW-0349">Heme</keyword>
<keyword evidence="6" id="KW-0560">Oxidoreductase</keyword>
<evidence type="ECO:0000256" key="6">
    <source>
        <dbReference type="ARBA" id="ARBA00023002"/>
    </source>
</evidence>
<dbReference type="InterPro" id="IPR036909">
    <property type="entry name" value="Cyt_c-like_dom_sf"/>
</dbReference>
<dbReference type="PIRSF" id="PIRSF000294">
    <property type="entry name" value="Cytochrome-c_peroxidase"/>
    <property type="match status" value="1"/>
</dbReference>
<comment type="caution">
    <text evidence="11">The sequence shown here is derived from an EMBL/GenBank/DDBJ whole genome shotgun (WGS) entry which is preliminary data.</text>
</comment>
<feature type="domain" description="Cytochrome c" evidence="10">
    <location>
        <begin position="246"/>
        <end position="366"/>
    </location>
</feature>
<evidence type="ECO:0000256" key="2">
    <source>
        <dbReference type="ARBA" id="ARBA00022617"/>
    </source>
</evidence>
<dbReference type="Pfam" id="PF03150">
    <property type="entry name" value="CCP_MauG"/>
    <property type="match status" value="1"/>
</dbReference>
<evidence type="ECO:0000313" key="11">
    <source>
        <dbReference type="EMBL" id="MBD2724329.1"/>
    </source>
</evidence>
<dbReference type="GO" id="GO:0004601">
    <property type="term" value="F:peroxidase activity"/>
    <property type="evidence" value="ECO:0007669"/>
    <property type="project" value="UniProtKB-KW"/>
</dbReference>
<dbReference type="RefSeq" id="WP_190927981.1">
    <property type="nucleotide sequence ID" value="NZ_JACXAC010000006.1"/>
</dbReference>
<feature type="chain" id="PRO_5046736461" evidence="9">
    <location>
        <begin position="24"/>
        <end position="392"/>
    </location>
</feature>
<evidence type="ECO:0000256" key="8">
    <source>
        <dbReference type="PROSITE-ProRule" id="PRU00433"/>
    </source>
</evidence>
<dbReference type="EMBL" id="JACXAC010000006">
    <property type="protein sequence ID" value="MBD2724329.1"/>
    <property type="molecule type" value="Genomic_DNA"/>
</dbReference>
<feature type="signal peptide" evidence="9">
    <location>
        <begin position="1"/>
        <end position="23"/>
    </location>
</feature>
<evidence type="ECO:0000313" key="12">
    <source>
        <dbReference type="Proteomes" id="UP000606003"/>
    </source>
</evidence>
<keyword evidence="5" id="KW-0574">Periplasm</keyword>
<dbReference type="InterPro" id="IPR009056">
    <property type="entry name" value="Cyt_c-like_dom"/>
</dbReference>
<name>A0ABR8K1P2_9BACT</name>
<evidence type="ECO:0000256" key="4">
    <source>
        <dbReference type="ARBA" id="ARBA00022729"/>
    </source>
</evidence>
<dbReference type="PROSITE" id="PS51007">
    <property type="entry name" value="CYTC"/>
    <property type="match status" value="1"/>
</dbReference>
<proteinExistence type="predicted"/>
<evidence type="ECO:0000256" key="5">
    <source>
        <dbReference type="ARBA" id="ARBA00022764"/>
    </source>
</evidence>
<reference evidence="11 12" key="1">
    <citation type="submission" date="2020-09" db="EMBL/GenBank/DDBJ databases">
        <authorList>
            <person name="Kim M.K."/>
        </authorList>
    </citation>
    <scope>NUCLEOTIDE SEQUENCE [LARGE SCALE GENOMIC DNA]</scope>
    <source>
        <strain evidence="11 12">BT189</strain>
    </source>
</reference>
<dbReference type="Gene3D" id="1.10.760.10">
    <property type="entry name" value="Cytochrome c-like domain"/>
    <property type="match status" value="2"/>
</dbReference>
<keyword evidence="4 9" id="KW-0732">Signal</keyword>
<keyword evidence="11" id="KW-0575">Peroxidase</keyword>
<dbReference type="InterPro" id="IPR051395">
    <property type="entry name" value="Cytochrome_c_Peroxidase/MauG"/>
</dbReference>
<organism evidence="11 12">
    <name type="scientific">Hymenobacter armeniacus</name>
    <dbReference type="NCBI Taxonomy" id="2771358"/>
    <lineage>
        <taxon>Bacteria</taxon>
        <taxon>Pseudomonadati</taxon>
        <taxon>Bacteroidota</taxon>
        <taxon>Cytophagia</taxon>
        <taxon>Cytophagales</taxon>
        <taxon>Hymenobacteraceae</taxon>
        <taxon>Hymenobacter</taxon>
    </lineage>
</organism>
<dbReference type="SUPFAM" id="SSF46626">
    <property type="entry name" value="Cytochrome c"/>
    <property type="match status" value="2"/>
</dbReference>
<dbReference type="Proteomes" id="UP000606003">
    <property type="component" value="Unassembled WGS sequence"/>
</dbReference>
<evidence type="ECO:0000256" key="7">
    <source>
        <dbReference type="ARBA" id="ARBA00023004"/>
    </source>
</evidence>
<gene>
    <name evidence="11" type="ORF">IC234_19535</name>
</gene>